<organism evidence="1 2">
    <name type="scientific">Coptis chinensis</name>
    <dbReference type="NCBI Taxonomy" id="261450"/>
    <lineage>
        <taxon>Eukaryota</taxon>
        <taxon>Viridiplantae</taxon>
        <taxon>Streptophyta</taxon>
        <taxon>Embryophyta</taxon>
        <taxon>Tracheophyta</taxon>
        <taxon>Spermatophyta</taxon>
        <taxon>Magnoliopsida</taxon>
        <taxon>Ranunculales</taxon>
        <taxon>Ranunculaceae</taxon>
        <taxon>Coptidoideae</taxon>
        <taxon>Coptis</taxon>
    </lineage>
</organism>
<dbReference type="OrthoDB" id="1600340at2759"/>
<accession>A0A835I7G0</accession>
<dbReference type="PANTHER" id="PTHR48054">
    <property type="entry name" value="RECEPTOR KINASE-LIKE PROTEIN XA21"/>
    <property type="match status" value="1"/>
</dbReference>
<comment type="caution">
    <text evidence="1">The sequence shown here is derived from an EMBL/GenBank/DDBJ whole genome shotgun (WGS) entry which is preliminary data.</text>
</comment>
<evidence type="ECO:0000313" key="2">
    <source>
        <dbReference type="Proteomes" id="UP000631114"/>
    </source>
</evidence>
<dbReference type="InterPro" id="IPR004252">
    <property type="entry name" value="Probable_transposase_24"/>
</dbReference>
<reference evidence="1 2" key="1">
    <citation type="submission" date="2020-10" db="EMBL/GenBank/DDBJ databases">
        <title>The Coptis chinensis genome and diversification of protoberbering-type alkaloids.</title>
        <authorList>
            <person name="Wang B."/>
            <person name="Shu S."/>
            <person name="Song C."/>
            <person name="Liu Y."/>
        </authorList>
    </citation>
    <scope>NUCLEOTIDE SEQUENCE [LARGE SCALE GENOMIC DNA]</scope>
    <source>
        <strain evidence="1">HL-2020</strain>
        <tissue evidence="1">Leaf</tissue>
    </source>
</reference>
<dbReference type="EMBL" id="JADFTS010000004">
    <property type="protein sequence ID" value="KAF9611537.1"/>
    <property type="molecule type" value="Genomic_DNA"/>
</dbReference>
<gene>
    <name evidence="1" type="ORF">IFM89_032937</name>
</gene>
<protein>
    <submittedName>
        <fullName evidence="1">Uncharacterized protein</fullName>
    </submittedName>
</protein>
<dbReference type="Pfam" id="PF03004">
    <property type="entry name" value="Transposase_24"/>
    <property type="match status" value="1"/>
</dbReference>
<evidence type="ECO:0000313" key="1">
    <source>
        <dbReference type="EMBL" id="KAF9611537.1"/>
    </source>
</evidence>
<proteinExistence type="predicted"/>
<dbReference type="Proteomes" id="UP000631114">
    <property type="component" value="Unassembled WGS sequence"/>
</dbReference>
<dbReference type="SUPFAM" id="SSF52058">
    <property type="entry name" value="L domain-like"/>
    <property type="match status" value="1"/>
</dbReference>
<keyword evidence="2" id="KW-1185">Reference proteome</keyword>
<sequence>MRHLCLAGNENLTADCSELLQGSWPKIVVLNLAANSIYGMFPSSVGNMTSLVNLDLFFNDIEGGIPSSIGYLHNLKSLNMFGNSLTGELPKFLLKTKSCISASPLRSMMYLRLSEENGNRVQLASCGGFVHLSCPIGVKLEEWEKLVDNESKPLRKLMRTKGKVAREAVKALHTSGRKGAAKTVHDMKSKNPNVKVTRTDSYMAIHTHKDGSFIASERMERIKAIIEDDPASVNLDLDHDPVAQVCGPDKFGRVLGMSVGISKTALASSALAKERLCQQKQQHSMLKSVLKFGATNGHPHQDLARDKRRSGRHFKATGIRKNSLDMCDVGLDTQNAAETLEVLGCGVTVQITPNDSEGGTRDVMMVSFSAKNHTF</sequence>
<dbReference type="Pfam" id="PF00560">
    <property type="entry name" value="LRR_1"/>
    <property type="match status" value="2"/>
</dbReference>
<dbReference type="InterPro" id="IPR032675">
    <property type="entry name" value="LRR_dom_sf"/>
</dbReference>
<dbReference type="Gene3D" id="3.80.10.10">
    <property type="entry name" value="Ribonuclease Inhibitor"/>
    <property type="match status" value="1"/>
</dbReference>
<dbReference type="PANTHER" id="PTHR48054:SF47">
    <property type="entry name" value="OS06G0179800 PROTEIN"/>
    <property type="match status" value="1"/>
</dbReference>
<dbReference type="AlphaFoldDB" id="A0A835I7G0"/>
<name>A0A835I7G0_9MAGN</name>
<dbReference type="InterPro" id="IPR001611">
    <property type="entry name" value="Leu-rich_rpt"/>
</dbReference>
<dbReference type="InterPro" id="IPR052592">
    <property type="entry name" value="LRR-RLK"/>
</dbReference>